<evidence type="ECO:0000313" key="5">
    <source>
        <dbReference type="Proteomes" id="UP001595444"/>
    </source>
</evidence>
<sequence>MTIDTPITKLLKFTGRLMVSLCTITVLLTCLVLARLFYAPINLDFARDVVIDEVDDFLPGWQISYETAEIGWDWRSVRPWVSITDIALVDRRERMTAYIPEARVGASFSGLLTGAGISDIEIDKANVHVLDLAGFSDSTSESIFADLLAFKGFPKPVVFKPIAEAFSRFTARLLKNAPRLQSVILNNSKISLVRGANLPDVSLSLPSLRLGNNNEALEVSAQIDAYMAQQPVRIRLGGNAEPFEGKLSLNLSFTDIDFARLALTNEMPEIMSYLHFPVGVSFGLNMTSAEGLRSASFNLDVGEGYLLDPVSYPKPATLQYGVISGAFDMSEEVIVFDRIEFSTGQRNITGNGLIYWEEGEDNAGYLLDLTASKASISDVLSYWPIKTHPDGTPRGARVWVENNMVGGTALDAHLMVNINPDGSTPFLNNSPFQLDFKVQGVETYYLKDMKPLKDVSGSGLLTETNFSVDIDDGTIAGLPIAGSKADMSDIDVPGGGTGVFSINLKGPIQDILRVIDPEPVRVSDRLNLDINRFGGEAEVFAKITLPLVKSPDTDDVKYEVSAKTSNTVLKDLLDGEGLSASDITLQLNNDELTAEGTGVLNGVPMNLYWRENFLLGRQNLSADTSFLVMSAKVDENDLSALKVDVKDYLAGKAIAEASFLGRNLKFRIGYFSADVTDTVLSIPQIAWEKQTSVPAHVTGTLKLDGDKVTLEPVIIRGDNIDIASTMEFPSANNDTFSLNATVRNLNKTTGMTVELQAGNAKPVEVLITADAFDLAPLLLKGKTTQAASDDQSKDTQGFKISLKTGILYLLNGESFSDVVANLEFTNDEPKNLFFTARDDIGLSRIIIEPNDQNNQKITVETQDASVLLQGLGLFPHVDGGGLLLKGETGGWGEALALSGDLEITGTHLVGRKHLSSEVTEGIIDGLDEYLGDDELDLDKVTMPFSYANSLLDINNLKANGSSLGMTMEGQIQTTEGKININGVIVPAYGLNSILGKIPLVGGLFSGGDGKGLFGVTYRIKGLTSDPKVSVNALSGLAPGFLRLLFEGGKGKVDAIESPKVDKPLDEPQSITPEATTNESQEAQDPDLYQEPEP</sequence>
<gene>
    <name evidence="4" type="ORF">ACFOKA_03445</name>
</gene>
<keyword evidence="2" id="KW-0812">Transmembrane</keyword>
<dbReference type="EMBL" id="JBHRSL010000002">
    <property type="protein sequence ID" value="MFC3050955.1"/>
    <property type="molecule type" value="Genomic_DNA"/>
</dbReference>
<feature type="compositionally biased region" description="Acidic residues" evidence="1">
    <location>
        <begin position="1081"/>
        <end position="1093"/>
    </location>
</feature>
<dbReference type="Pfam" id="PF13116">
    <property type="entry name" value="YhdP"/>
    <property type="match status" value="1"/>
</dbReference>
<feature type="domain" description="YhdP central" evidence="3">
    <location>
        <begin position="349"/>
        <end position="828"/>
    </location>
</feature>
<protein>
    <submittedName>
        <fullName evidence="4">AsmA-like C-terminal domain-containing protein</fullName>
    </submittedName>
</protein>
<evidence type="ECO:0000256" key="1">
    <source>
        <dbReference type="SAM" id="MobiDB-lite"/>
    </source>
</evidence>
<accession>A0ABV7D2K7</accession>
<organism evidence="4 5">
    <name type="scientific">Kordiimonas pumila</name>
    <dbReference type="NCBI Taxonomy" id="2161677"/>
    <lineage>
        <taxon>Bacteria</taxon>
        <taxon>Pseudomonadati</taxon>
        <taxon>Pseudomonadota</taxon>
        <taxon>Alphaproteobacteria</taxon>
        <taxon>Kordiimonadales</taxon>
        <taxon>Kordiimonadaceae</taxon>
        <taxon>Kordiimonas</taxon>
    </lineage>
</organism>
<evidence type="ECO:0000256" key="2">
    <source>
        <dbReference type="SAM" id="Phobius"/>
    </source>
</evidence>
<dbReference type="RefSeq" id="WP_194212288.1">
    <property type="nucleotide sequence ID" value="NZ_CP061205.1"/>
</dbReference>
<dbReference type="Proteomes" id="UP001595444">
    <property type="component" value="Unassembled WGS sequence"/>
</dbReference>
<keyword evidence="2" id="KW-0472">Membrane</keyword>
<keyword evidence="2" id="KW-1133">Transmembrane helix</keyword>
<evidence type="ECO:0000259" key="3">
    <source>
        <dbReference type="Pfam" id="PF13116"/>
    </source>
</evidence>
<comment type="caution">
    <text evidence="4">The sequence shown here is derived from an EMBL/GenBank/DDBJ whole genome shotgun (WGS) entry which is preliminary data.</text>
</comment>
<feature type="compositionally biased region" description="Polar residues" evidence="1">
    <location>
        <begin position="1068"/>
        <end position="1080"/>
    </location>
</feature>
<feature type="region of interest" description="Disordered" evidence="1">
    <location>
        <begin position="1055"/>
        <end position="1093"/>
    </location>
</feature>
<proteinExistence type="predicted"/>
<feature type="transmembrane region" description="Helical" evidence="2">
    <location>
        <begin position="17"/>
        <end position="38"/>
    </location>
</feature>
<feature type="compositionally biased region" description="Basic and acidic residues" evidence="1">
    <location>
        <begin position="1055"/>
        <end position="1065"/>
    </location>
</feature>
<evidence type="ECO:0000313" key="4">
    <source>
        <dbReference type="EMBL" id="MFC3050955.1"/>
    </source>
</evidence>
<keyword evidence="5" id="KW-1185">Reference proteome</keyword>
<dbReference type="InterPro" id="IPR025263">
    <property type="entry name" value="YhdP_central"/>
</dbReference>
<reference evidence="5" key="1">
    <citation type="journal article" date="2019" name="Int. J. Syst. Evol. Microbiol.">
        <title>The Global Catalogue of Microorganisms (GCM) 10K type strain sequencing project: providing services to taxonomists for standard genome sequencing and annotation.</title>
        <authorList>
            <consortium name="The Broad Institute Genomics Platform"/>
            <consortium name="The Broad Institute Genome Sequencing Center for Infectious Disease"/>
            <person name="Wu L."/>
            <person name="Ma J."/>
        </authorList>
    </citation>
    <scope>NUCLEOTIDE SEQUENCE [LARGE SCALE GENOMIC DNA]</scope>
    <source>
        <strain evidence="5">KCTC 62164</strain>
    </source>
</reference>
<name>A0ABV7D2K7_9PROT</name>